<dbReference type="GO" id="GO:0051536">
    <property type="term" value="F:iron-sulfur cluster binding"/>
    <property type="evidence" value="ECO:0007669"/>
    <property type="project" value="InterPro"/>
</dbReference>
<dbReference type="EMBL" id="MHQB01000029">
    <property type="protein sequence ID" value="OGZ93734.1"/>
    <property type="molecule type" value="Genomic_DNA"/>
</dbReference>
<evidence type="ECO:0000313" key="3">
    <source>
        <dbReference type="Proteomes" id="UP000177392"/>
    </source>
</evidence>
<comment type="caution">
    <text evidence="2">The sequence shown here is derived from an EMBL/GenBank/DDBJ whole genome shotgun (WGS) entry which is preliminary data.</text>
</comment>
<accession>A0A1G2K2T7</accession>
<protein>
    <recommendedName>
        <fullName evidence="1">NIF system FeS cluster assembly NifU C-terminal domain-containing protein</fullName>
    </recommendedName>
</protein>
<dbReference type="GO" id="GO:0016226">
    <property type="term" value="P:iron-sulfur cluster assembly"/>
    <property type="evidence" value="ECO:0007669"/>
    <property type="project" value="InterPro"/>
</dbReference>
<evidence type="ECO:0000259" key="1">
    <source>
        <dbReference type="Pfam" id="PF01106"/>
    </source>
</evidence>
<feature type="domain" description="NIF system FeS cluster assembly NifU C-terminal" evidence="1">
    <location>
        <begin position="5"/>
        <end position="69"/>
    </location>
</feature>
<dbReference type="GO" id="GO:0005506">
    <property type="term" value="F:iron ion binding"/>
    <property type="evidence" value="ECO:0007669"/>
    <property type="project" value="InterPro"/>
</dbReference>
<dbReference type="Gene3D" id="3.30.300.130">
    <property type="entry name" value="Fe-S cluster assembly (FSCA)"/>
    <property type="match status" value="1"/>
</dbReference>
<name>A0A1G2K2T7_9BACT</name>
<dbReference type="AlphaFoldDB" id="A0A1G2K2T7"/>
<dbReference type="SUPFAM" id="SSF117916">
    <property type="entry name" value="Fe-S cluster assembly (FSCA) domain-like"/>
    <property type="match status" value="1"/>
</dbReference>
<dbReference type="InterPro" id="IPR001075">
    <property type="entry name" value="NIF_FeS_clus_asmbl_NifU_C"/>
</dbReference>
<dbReference type="Proteomes" id="UP000177392">
    <property type="component" value="Unassembled WGS sequence"/>
</dbReference>
<sequence>MEEEIKKTLEEVRPALARHMGDIEFVRFEKGVVYVKMLGMCHGCPLSEITLKAGIEEILKSRVQGVKEVRALA</sequence>
<dbReference type="Pfam" id="PF01106">
    <property type="entry name" value="NifU"/>
    <property type="match status" value="1"/>
</dbReference>
<dbReference type="InterPro" id="IPR034904">
    <property type="entry name" value="FSCA_dom_sf"/>
</dbReference>
<dbReference type="PANTHER" id="PTHR11178">
    <property type="entry name" value="IRON-SULFUR CLUSTER SCAFFOLD PROTEIN NFU-RELATED"/>
    <property type="match status" value="1"/>
</dbReference>
<gene>
    <name evidence="2" type="ORF">A2131_01445</name>
</gene>
<evidence type="ECO:0000313" key="2">
    <source>
        <dbReference type="EMBL" id="OGZ93734.1"/>
    </source>
</evidence>
<organism evidence="2 3">
    <name type="scientific">Candidatus Sungbacteria bacterium GWC2_49_10</name>
    <dbReference type="NCBI Taxonomy" id="1802263"/>
    <lineage>
        <taxon>Bacteria</taxon>
        <taxon>Candidatus Sungiibacteriota</taxon>
    </lineage>
</organism>
<proteinExistence type="predicted"/>
<reference evidence="2 3" key="1">
    <citation type="journal article" date="2016" name="Nat. Commun.">
        <title>Thousands of microbial genomes shed light on interconnected biogeochemical processes in an aquifer system.</title>
        <authorList>
            <person name="Anantharaman K."/>
            <person name="Brown C.T."/>
            <person name="Hug L.A."/>
            <person name="Sharon I."/>
            <person name="Castelle C.J."/>
            <person name="Probst A.J."/>
            <person name="Thomas B.C."/>
            <person name="Singh A."/>
            <person name="Wilkins M.J."/>
            <person name="Karaoz U."/>
            <person name="Brodie E.L."/>
            <person name="Williams K.H."/>
            <person name="Hubbard S.S."/>
            <person name="Banfield J.F."/>
        </authorList>
    </citation>
    <scope>NUCLEOTIDE SEQUENCE [LARGE SCALE GENOMIC DNA]</scope>
</reference>